<organism evidence="1 2">
    <name type="scientific">Immersiella caudata</name>
    <dbReference type="NCBI Taxonomy" id="314043"/>
    <lineage>
        <taxon>Eukaryota</taxon>
        <taxon>Fungi</taxon>
        <taxon>Dikarya</taxon>
        <taxon>Ascomycota</taxon>
        <taxon>Pezizomycotina</taxon>
        <taxon>Sordariomycetes</taxon>
        <taxon>Sordariomycetidae</taxon>
        <taxon>Sordariales</taxon>
        <taxon>Lasiosphaeriaceae</taxon>
        <taxon>Immersiella</taxon>
    </lineage>
</organism>
<dbReference type="EMBL" id="JAULSU010000006">
    <property type="protein sequence ID" value="KAK0614763.1"/>
    <property type="molecule type" value="Genomic_DNA"/>
</dbReference>
<reference evidence="1" key="1">
    <citation type="submission" date="2023-06" db="EMBL/GenBank/DDBJ databases">
        <title>Genome-scale phylogeny and comparative genomics of the fungal order Sordariales.</title>
        <authorList>
            <consortium name="Lawrence Berkeley National Laboratory"/>
            <person name="Hensen N."/>
            <person name="Bonometti L."/>
            <person name="Westerberg I."/>
            <person name="Brannstrom I.O."/>
            <person name="Guillou S."/>
            <person name="Cros-Aarteil S."/>
            <person name="Calhoun S."/>
            <person name="Haridas S."/>
            <person name="Kuo A."/>
            <person name="Mondo S."/>
            <person name="Pangilinan J."/>
            <person name="Riley R."/>
            <person name="Labutti K."/>
            <person name="Andreopoulos B."/>
            <person name="Lipzen A."/>
            <person name="Chen C."/>
            <person name="Yanf M."/>
            <person name="Daum C."/>
            <person name="Ng V."/>
            <person name="Clum A."/>
            <person name="Steindorff A."/>
            <person name="Ohm R."/>
            <person name="Martin F."/>
            <person name="Silar P."/>
            <person name="Natvig D."/>
            <person name="Lalanne C."/>
            <person name="Gautier V."/>
            <person name="Ament-Velasquez S.L."/>
            <person name="Kruys A."/>
            <person name="Hutchinson M.I."/>
            <person name="Powell A.J."/>
            <person name="Barry K."/>
            <person name="Miller A.N."/>
            <person name="Grigoriev I.V."/>
            <person name="Debuchy R."/>
            <person name="Gladieux P."/>
            <person name="Thoren M.H."/>
            <person name="Johannesson H."/>
        </authorList>
    </citation>
    <scope>NUCLEOTIDE SEQUENCE</scope>
    <source>
        <strain evidence="1">CBS 606.72</strain>
    </source>
</reference>
<comment type="caution">
    <text evidence="1">The sequence shown here is derived from an EMBL/GenBank/DDBJ whole genome shotgun (WGS) entry which is preliminary data.</text>
</comment>
<dbReference type="SUPFAM" id="SSF56176">
    <property type="entry name" value="FAD-binding/transporter-associated domain-like"/>
    <property type="match status" value="1"/>
</dbReference>
<sequence length="236" mass="25544">MPEVPGVGNCGDDGLNAFASKLLGDVEVYYEGEAAFAKYTVRWSNVGAPTSSITILPATQNDVIEIVKSANRCNMPFLACNGLHGALTMLAGMDWGITINLAKLNRQGRRQNQLQGRHRHTLGRQETDGHGHVRTGIANPRFPIYIPSYNASTQAQAQLYDRFVSATRPSSAFSGSLFMFEGCSTQGVNAVDASSSAFGFRNARLLVALLIQYAPDVPSLDAEAKRIGNELQDILH</sequence>
<name>A0AA39WG37_9PEZI</name>
<dbReference type="AlphaFoldDB" id="A0AA39WG37"/>
<dbReference type="GO" id="GO:0050660">
    <property type="term" value="F:flavin adenine dinucleotide binding"/>
    <property type="evidence" value="ECO:0007669"/>
    <property type="project" value="InterPro"/>
</dbReference>
<keyword evidence="2" id="KW-1185">Reference proteome</keyword>
<dbReference type="InterPro" id="IPR036318">
    <property type="entry name" value="FAD-bd_PCMH-like_sf"/>
</dbReference>
<protein>
    <submittedName>
        <fullName evidence="1">Uncharacterized protein</fullName>
    </submittedName>
</protein>
<evidence type="ECO:0000313" key="2">
    <source>
        <dbReference type="Proteomes" id="UP001175000"/>
    </source>
</evidence>
<gene>
    <name evidence="1" type="ORF">B0T14DRAFT_499964</name>
</gene>
<evidence type="ECO:0000313" key="1">
    <source>
        <dbReference type="EMBL" id="KAK0614763.1"/>
    </source>
</evidence>
<accession>A0AA39WG37</accession>
<dbReference type="Proteomes" id="UP001175000">
    <property type="component" value="Unassembled WGS sequence"/>
</dbReference>
<proteinExistence type="predicted"/>